<keyword evidence="14" id="KW-0175">Coiled coil</keyword>
<evidence type="ECO:0000256" key="3">
    <source>
        <dbReference type="ARBA" id="ARBA00022547"/>
    </source>
</evidence>
<comment type="similarity">
    <text evidence="1 13">Belongs to the ATPase B chain family.</text>
</comment>
<evidence type="ECO:0000313" key="15">
    <source>
        <dbReference type="EMBL" id="MEJ1249154.1"/>
    </source>
</evidence>
<feature type="transmembrane region" description="Helical" evidence="13">
    <location>
        <begin position="6"/>
        <end position="22"/>
    </location>
</feature>
<gene>
    <name evidence="13" type="primary">atpF</name>
    <name evidence="15" type="ORF">WB794_05640</name>
</gene>
<dbReference type="HAMAP" id="MF_01398">
    <property type="entry name" value="ATP_synth_b_bprime"/>
    <property type="match status" value="1"/>
</dbReference>
<evidence type="ECO:0000256" key="8">
    <source>
        <dbReference type="ARBA" id="ARBA00023136"/>
    </source>
</evidence>
<name>A0AAW9R5D8_9GAMM</name>
<comment type="function">
    <text evidence="11">Component of the F(0) channel, it forms part of the peripheral stalk, linking F(1) to F(0). The b'-subunit is a diverged and duplicated form of b found in plants and photosynthetic bacteria.</text>
</comment>
<evidence type="ECO:0000256" key="4">
    <source>
        <dbReference type="ARBA" id="ARBA00022692"/>
    </source>
</evidence>
<dbReference type="PANTHER" id="PTHR33445:SF2">
    <property type="entry name" value="ATP SYNTHASE SUBUNIT B', CHLOROPLASTIC"/>
    <property type="match status" value="1"/>
</dbReference>
<evidence type="ECO:0000256" key="13">
    <source>
        <dbReference type="HAMAP-Rule" id="MF_01398"/>
    </source>
</evidence>
<dbReference type="InterPro" id="IPR050059">
    <property type="entry name" value="ATP_synthase_B_chain"/>
</dbReference>
<protein>
    <recommendedName>
        <fullName evidence="13">ATP synthase subunit b</fullName>
    </recommendedName>
    <alternativeName>
        <fullName evidence="13">ATP synthase F(0) sector subunit b</fullName>
    </alternativeName>
    <alternativeName>
        <fullName evidence="13">ATPase subunit I</fullName>
    </alternativeName>
    <alternativeName>
        <fullName evidence="13">F-type ATPase subunit b</fullName>
        <shortName evidence="13">F-ATPase subunit b</shortName>
    </alternativeName>
</protein>
<dbReference type="InterPro" id="IPR002146">
    <property type="entry name" value="ATP_synth_b/b'su_bac/chlpt"/>
</dbReference>
<dbReference type="GO" id="GO:0005886">
    <property type="term" value="C:plasma membrane"/>
    <property type="evidence" value="ECO:0007669"/>
    <property type="project" value="UniProtKB-SubCell"/>
</dbReference>
<keyword evidence="16" id="KW-1185">Reference proteome</keyword>
<dbReference type="AlphaFoldDB" id="A0AAW9R5D8"/>
<reference evidence="15 16" key="1">
    <citation type="journal article" date="2016" name="Antonie Van Leeuwenhoek">
        <title>Denitratimonas tolerans gen. nov., sp. nov., a denitrifying bacterium isolated from a bioreactor for tannery wastewater treatment.</title>
        <authorList>
            <person name="Han S.I."/>
            <person name="Kim J.O."/>
            <person name="Lee Y.R."/>
            <person name="Ekpeghere K.I."/>
            <person name="Koh S.C."/>
            <person name="Whang K.S."/>
        </authorList>
    </citation>
    <scope>NUCLEOTIDE SEQUENCE [LARGE SCALE GENOMIC DNA]</scope>
    <source>
        <strain evidence="15 16">KACC 17565</strain>
    </source>
</reference>
<keyword evidence="4 13" id="KW-0812">Transmembrane</keyword>
<keyword evidence="5 13" id="KW-0375">Hydrogen ion transport</keyword>
<comment type="subcellular location">
    <subcellularLocation>
        <location evidence="13">Cell membrane</location>
        <topology evidence="13">Single-pass membrane protein</topology>
    </subcellularLocation>
    <subcellularLocation>
        <location evidence="12">Endomembrane system</location>
        <topology evidence="12">Single-pass membrane protein</topology>
    </subcellularLocation>
</comment>
<dbReference type="RefSeq" id="WP_337334870.1">
    <property type="nucleotide sequence ID" value="NZ_JBBDHC010000006.1"/>
</dbReference>
<feature type="coiled-coil region" evidence="14">
    <location>
        <begin position="34"/>
        <end position="116"/>
    </location>
</feature>
<dbReference type="Pfam" id="PF00430">
    <property type="entry name" value="ATP-synt_B"/>
    <property type="match status" value="1"/>
</dbReference>
<comment type="function">
    <text evidence="10 13">F(1)F(0) ATP synthase produces ATP from ADP in the presence of a proton or sodium gradient. F-type ATPases consist of two structural domains, F(1) containing the extramembraneous catalytic core and F(0) containing the membrane proton channel, linked together by a central stalk and a peripheral stalk. During catalysis, ATP synthesis in the catalytic domain of F(1) is coupled via a rotary mechanism of the central stalk subunits to proton translocation.</text>
</comment>
<evidence type="ECO:0000256" key="7">
    <source>
        <dbReference type="ARBA" id="ARBA00023065"/>
    </source>
</evidence>
<evidence type="ECO:0000256" key="11">
    <source>
        <dbReference type="ARBA" id="ARBA00025614"/>
    </source>
</evidence>
<proteinExistence type="inferred from homology"/>
<dbReference type="Proteomes" id="UP001364472">
    <property type="component" value="Unassembled WGS sequence"/>
</dbReference>
<dbReference type="GO" id="GO:0046933">
    <property type="term" value="F:proton-transporting ATP synthase activity, rotational mechanism"/>
    <property type="evidence" value="ECO:0007669"/>
    <property type="project" value="UniProtKB-UniRule"/>
</dbReference>
<dbReference type="GO" id="GO:0045259">
    <property type="term" value="C:proton-transporting ATP synthase complex"/>
    <property type="evidence" value="ECO:0007669"/>
    <property type="project" value="UniProtKB-KW"/>
</dbReference>
<keyword evidence="7 13" id="KW-0406">Ion transport</keyword>
<sequence length="256" mass="28763">MSIDWVTVVAQVANFLLLVWLLRRFLYRPILDGIDQREAEIARRMAAAEEARAEAQAAEARFLAQYEQSVAEQDDRIAHALAATEGTRAQLMQHAREQLEQERSEWQRHLERERREFMADLQEAGALVLSQLARRALKDLADETLEAGIVRHIGRRLEPMADELVAAAGASRQATVTSREALATPLQDDLQADLAALFPGIRVRFSVDAGQSPGVVLQIGGARVEWTIASYMDEFERLFAQDPDARAVLFPDDHEH</sequence>
<dbReference type="PANTHER" id="PTHR33445">
    <property type="entry name" value="ATP SYNTHASE SUBUNIT B', CHLOROPLASTIC"/>
    <property type="match status" value="1"/>
</dbReference>
<keyword evidence="3 13" id="KW-0138">CF(0)</keyword>
<evidence type="ECO:0000256" key="10">
    <source>
        <dbReference type="ARBA" id="ARBA00025198"/>
    </source>
</evidence>
<evidence type="ECO:0000256" key="6">
    <source>
        <dbReference type="ARBA" id="ARBA00022989"/>
    </source>
</evidence>
<dbReference type="GO" id="GO:0012505">
    <property type="term" value="C:endomembrane system"/>
    <property type="evidence" value="ECO:0007669"/>
    <property type="project" value="UniProtKB-SubCell"/>
</dbReference>
<dbReference type="EMBL" id="JBBDHC010000006">
    <property type="protein sequence ID" value="MEJ1249154.1"/>
    <property type="molecule type" value="Genomic_DNA"/>
</dbReference>
<keyword evidence="6 13" id="KW-1133">Transmembrane helix</keyword>
<keyword evidence="13" id="KW-1003">Cell membrane</keyword>
<comment type="caution">
    <text evidence="15">The sequence shown here is derived from an EMBL/GenBank/DDBJ whole genome shotgun (WGS) entry which is preliminary data.</text>
</comment>
<evidence type="ECO:0000256" key="14">
    <source>
        <dbReference type="SAM" id="Coils"/>
    </source>
</evidence>
<dbReference type="GO" id="GO:0046961">
    <property type="term" value="F:proton-transporting ATPase activity, rotational mechanism"/>
    <property type="evidence" value="ECO:0007669"/>
    <property type="project" value="TreeGrafter"/>
</dbReference>
<dbReference type="CDD" id="cd06503">
    <property type="entry name" value="ATP-synt_Fo_b"/>
    <property type="match status" value="1"/>
</dbReference>
<evidence type="ECO:0000256" key="9">
    <source>
        <dbReference type="ARBA" id="ARBA00023310"/>
    </source>
</evidence>
<evidence type="ECO:0000256" key="1">
    <source>
        <dbReference type="ARBA" id="ARBA00005513"/>
    </source>
</evidence>
<accession>A0AAW9R5D8</accession>
<evidence type="ECO:0000313" key="16">
    <source>
        <dbReference type="Proteomes" id="UP001364472"/>
    </source>
</evidence>
<keyword evidence="9 13" id="KW-0066">ATP synthesis</keyword>
<keyword evidence="2 13" id="KW-0813">Transport</keyword>
<comment type="subunit">
    <text evidence="13">F-type ATPases have 2 components, F(1) - the catalytic core - and F(0) - the membrane proton channel. F(1) has five subunits: alpha(3), beta(3), gamma(1), delta(1), epsilon(1). F(0) has three main subunits: a(1), b(2) and c(10-14). The alpha and beta chains form an alternating ring which encloses part of the gamma chain. F(1) is attached to F(0) by a central stalk formed by the gamma and epsilon chains, while a peripheral stalk is formed by the delta and b chains.</text>
</comment>
<evidence type="ECO:0000256" key="5">
    <source>
        <dbReference type="ARBA" id="ARBA00022781"/>
    </source>
</evidence>
<evidence type="ECO:0000256" key="12">
    <source>
        <dbReference type="ARBA" id="ARBA00037847"/>
    </source>
</evidence>
<keyword evidence="8 13" id="KW-0472">Membrane</keyword>
<organism evidence="15 16">
    <name type="scientific">Denitratimonas tolerans</name>
    <dbReference type="NCBI Taxonomy" id="1338420"/>
    <lineage>
        <taxon>Bacteria</taxon>
        <taxon>Pseudomonadati</taxon>
        <taxon>Pseudomonadota</taxon>
        <taxon>Gammaproteobacteria</taxon>
        <taxon>Lysobacterales</taxon>
        <taxon>Lysobacteraceae</taxon>
        <taxon>Denitratimonas</taxon>
    </lineage>
</organism>
<evidence type="ECO:0000256" key="2">
    <source>
        <dbReference type="ARBA" id="ARBA00022448"/>
    </source>
</evidence>